<feature type="compositionally biased region" description="Acidic residues" evidence="1">
    <location>
        <begin position="1099"/>
        <end position="1116"/>
    </location>
</feature>
<dbReference type="EMBL" id="JAJJMA010182643">
    <property type="protein sequence ID" value="MCL7037733.1"/>
    <property type="molecule type" value="Genomic_DNA"/>
</dbReference>
<evidence type="ECO:0000313" key="2">
    <source>
        <dbReference type="EMBL" id="MCL7037733.1"/>
    </source>
</evidence>
<dbReference type="GO" id="GO:0006897">
    <property type="term" value="P:endocytosis"/>
    <property type="evidence" value="ECO:0007669"/>
    <property type="project" value="InterPro"/>
</dbReference>
<name>A0AA41SPW9_PAPNU</name>
<protein>
    <recommendedName>
        <fullName evidence="4">Protein TPLATE</fullName>
    </recommendedName>
</protein>
<feature type="region of interest" description="Disordered" evidence="1">
    <location>
        <begin position="1088"/>
        <end position="1158"/>
    </location>
</feature>
<dbReference type="PANTHER" id="PTHR36029:SF1">
    <property type="entry name" value="PROTEIN TPLATE"/>
    <property type="match status" value="1"/>
</dbReference>
<dbReference type="InterPro" id="IPR037501">
    <property type="entry name" value="TPLATE"/>
</dbReference>
<dbReference type="PANTHER" id="PTHR36029">
    <property type="entry name" value="TSET COMPLEX MEMBER TSTA"/>
    <property type="match status" value="1"/>
</dbReference>
<sequence length="1185" mass="132046">MDILFAQIQADLRSNDALRQSGALLQALQQSAAGKDISVIAKSAVEEIVAAPASAICKKLAFDLIRSTRLTSDLWETVCIGIRNDFDFPDPDVTAAAVSILAAIPSYRLGKLINDCNKEITNCFDSGSDNLRYSITETLGCILARDDMVILCENNVNLLDRISNWWRRIGQNMLDRSDSVSKVAFESVGRLFQEFDSKRMSRLAGDKLVDSENSLAIRSNWVSLTVDFVWKKRNALMSRSLVLPIESFRVTIFPIVYAVKAIGSGSVEVFRKLSKASGNGVVGANMQELGNAEKVVGVLDVVTHLNPFLSSSLDPALIFEVGINMLYLADVPGGKPEWASASITAILTLWDRQEFSSARESIVRAVVTNLHLLDLHMQVSLFKKLLLMVRNLRAESDRMHALACICRTALCVDLFAKESVRRGQKPLAGTDIVSLFEEVRVKDDLNSITSKSLFREELVASLVESCFQLSLPLPEQKNTGTESRVIGALAYGTGYGALNWTEPSLEVVEVCKPCVKWDCEGRTYAIDCYLKLLVRLCHIYDTRGGVKRVKDGASQDQILNETRLQNLQRELVKELREVNTPRICARLIWAVAEHIDLEGLDPLLADDPEDPLNIIITNMRKVLFNVDASANTSNRLQDVQAVLLCAQRLGSRHPRAGLLLTKELEEFRSSTLADSVNKHQCRLILQRLKYVGNHQESKWAGVSETRGDYPFSHHKLTVQFYEAAAAQDRKLEGLVHKAIQELWRPDPSELTVLLTKGIDSTSLKVPPTAATLSGSSDPCFVEAYHLTDSNDGRVTLHLKVLNLTELELSRVDIRVGISGALYFMDGSPQAVRQLRNLGSQDPVLCSVTMGVSQFERSALWVQVLYYPFYGSGGPGDYEGDYTEEDPQVMRQKRSLRPELGEPVVLRCQPYKIPLTDLLLPHKISPVEYFRLWPSLPAVLEYTGAYTYEGSGFKATAAQQYGASPFLSGLKSLSSKPFHNVCSHVLRTVAGFQLCFAAKTWYGGFVGMMIFGASEVSRNVDLGDETTTMMCKFVIRASDASITKEIESDLQGWLDDITDGDVEYMPEDEVKQASIERLRISMERIALLKAAQPPPKDPSLDDESEEESEEGSDEEGEEEKKKRKKKRKGKKENSIEEEEEEEDDEKKGPSTLSKLTAEEAEHRALQAAVLQEWYMLSKENSRTQVH</sequence>
<comment type="caution">
    <text evidence="2">The sequence shown here is derived from an EMBL/GenBank/DDBJ whole genome shotgun (WGS) entry which is preliminary data.</text>
</comment>
<dbReference type="SUPFAM" id="SSF48371">
    <property type="entry name" value="ARM repeat"/>
    <property type="match status" value="1"/>
</dbReference>
<feature type="compositionally biased region" description="Basic residues" evidence="1">
    <location>
        <begin position="1120"/>
        <end position="1129"/>
    </location>
</feature>
<evidence type="ECO:0000256" key="1">
    <source>
        <dbReference type="SAM" id="MobiDB-lite"/>
    </source>
</evidence>
<reference evidence="2" key="1">
    <citation type="submission" date="2022-03" db="EMBL/GenBank/DDBJ databases">
        <title>A functionally conserved STORR gene fusion in Papaver species that diverged 16.8 million years ago.</title>
        <authorList>
            <person name="Catania T."/>
        </authorList>
    </citation>
    <scope>NUCLEOTIDE SEQUENCE</scope>
    <source>
        <strain evidence="2">S-191538</strain>
    </source>
</reference>
<dbReference type="InterPro" id="IPR016024">
    <property type="entry name" value="ARM-type_fold"/>
</dbReference>
<proteinExistence type="predicted"/>
<dbReference type="InterPro" id="IPR011989">
    <property type="entry name" value="ARM-like"/>
</dbReference>
<gene>
    <name evidence="2" type="ORF">MKW94_026015</name>
</gene>
<dbReference type="Gene3D" id="1.25.10.10">
    <property type="entry name" value="Leucine-rich Repeat Variant"/>
    <property type="match status" value="1"/>
</dbReference>
<evidence type="ECO:0000313" key="3">
    <source>
        <dbReference type="Proteomes" id="UP001177140"/>
    </source>
</evidence>
<keyword evidence="3" id="KW-1185">Reference proteome</keyword>
<feature type="compositionally biased region" description="Acidic residues" evidence="1">
    <location>
        <begin position="1134"/>
        <end position="1143"/>
    </location>
</feature>
<organism evidence="2 3">
    <name type="scientific">Papaver nudicaule</name>
    <name type="common">Iceland poppy</name>
    <dbReference type="NCBI Taxonomy" id="74823"/>
    <lineage>
        <taxon>Eukaryota</taxon>
        <taxon>Viridiplantae</taxon>
        <taxon>Streptophyta</taxon>
        <taxon>Embryophyta</taxon>
        <taxon>Tracheophyta</taxon>
        <taxon>Spermatophyta</taxon>
        <taxon>Magnoliopsida</taxon>
        <taxon>Ranunculales</taxon>
        <taxon>Papaveraceae</taxon>
        <taxon>Papaveroideae</taxon>
        <taxon>Papaver</taxon>
    </lineage>
</organism>
<accession>A0AA41SPW9</accession>
<dbReference type="Proteomes" id="UP001177140">
    <property type="component" value="Unassembled WGS sequence"/>
</dbReference>
<evidence type="ECO:0008006" key="4">
    <source>
        <dbReference type="Google" id="ProtNLM"/>
    </source>
</evidence>
<dbReference type="AlphaFoldDB" id="A0AA41SPW9"/>